<evidence type="ECO:0000256" key="2">
    <source>
        <dbReference type="ARBA" id="ARBA00023125"/>
    </source>
</evidence>
<dbReference type="InterPro" id="IPR009057">
    <property type="entry name" value="Homeodomain-like_sf"/>
</dbReference>
<keyword evidence="3" id="KW-0804">Transcription</keyword>
<gene>
    <name evidence="6" type="ORF">GCM10009691_41400</name>
</gene>
<accession>A0ABN2CV34</accession>
<feature type="domain" description="HTH tetR-type" evidence="5">
    <location>
        <begin position="10"/>
        <end position="70"/>
    </location>
</feature>
<keyword evidence="7" id="KW-1185">Reference proteome</keyword>
<sequence>MSTAGSVPPKPLAERLVLEAVEIVRTSGPDSLSLREVQRRAGVSPAAAYRHFRDRAALLLAVAQKSAGLLADHIAAAIAVVPASGAGAVTARARLLAGCEGYIAFAVENPGLYRAIFFSDEQIEDLVAPSEWARNSAGDGGYNLLVAAVQDVVISTNGSQPDDWDPLVIWSACHGLAMLRLDAALRSLSNEGFIQARDRVLTTITMAVPLTTVPER</sequence>
<dbReference type="SUPFAM" id="SSF48498">
    <property type="entry name" value="Tetracyclin repressor-like, C-terminal domain"/>
    <property type="match status" value="1"/>
</dbReference>
<name>A0ABN2CV34_9MICO</name>
<keyword evidence="2 4" id="KW-0238">DNA-binding</keyword>
<dbReference type="Gene3D" id="1.10.357.10">
    <property type="entry name" value="Tetracycline Repressor, domain 2"/>
    <property type="match status" value="1"/>
</dbReference>
<feature type="DNA-binding region" description="H-T-H motif" evidence="4">
    <location>
        <begin position="33"/>
        <end position="52"/>
    </location>
</feature>
<dbReference type="InterPro" id="IPR025996">
    <property type="entry name" value="MT1864/Rv1816-like_C"/>
</dbReference>
<dbReference type="SUPFAM" id="SSF46689">
    <property type="entry name" value="Homeodomain-like"/>
    <property type="match status" value="1"/>
</dbReference>
<dbReference type="EMBL" id="BAAALY010000036">
    <property type="protein sequence ID" value="GAA1563746.1"/>
    <property type="molecule type" value="Genomic_DNA"/>
</dbReference>
<dbReference type="InterPro" id="IPR001647">
    <property type="entry name" value="HTH_TetR"/>
</dbReference>
<dbReference type="InterPro" id="IPR036271">
    <property type="entry name" value="Tet_transcr_reg_TetR-rel_C_sf"/>
</dbReference>
<proteinExistence type="predicted"/>
<dbReference type="RefSeq" id="WP_346037450.1">
    <property type="nucleotide sequence ID" value="NZ_BAAALY010000036.1"/>
</dbReference>
<comment type="caution">
    <text evidence="6">The sequence shown here is derived from an EMBL/GenBank/DDBJ whole genome shotgun (WGS) entry which is preliminary data.</text>
</comment>
<evidence type="ECO:0000313" key="6">
    <source>
        <dbReference type="EMBL" id="GAA1563746.1"/>
    </source>
</evidence>
<protein>
    <submittedName>
        <fullName evidence="6">TetR/AcrR family transcriptional regulator</fullName>
    </submittedName>
</protein>
<dbReference type="PROSITE" id="PS50977">
    <property type="entry name" value="HTH_TETR_2"/>
    <property type="match status" value="1"/>
</dbReference>
<evidence type="ECO:0000313" key="7">
    <source>
        <dbReference type="Proteomes" id="UP001501791"/>
    </source>
</evidence>
<reference evidence="6 7" key="1">
    <citation type="journal article" date="2019" name="Int. J. Syst. Evol. Microbiol.">
        <title>The Global Catalogue of Microorganisms (GCM) 10K type strain sequencing project: providing services to taxonomists for standard genome sequencing and annotation.</title>
        <authorList>
            <consortium name="The Broad Institute Genomics Platform"/>
            <consortium name="The Broad Institute Genome Sequencing Center for Infectious Disease"/>
            <person name="Wu L."/>
            <person name="Ma J."/>
        </authorList>
    </citation>
    <scope>NUCLEOTIDE SEQUENCE [LARGE SCALE GENOMIC DNA]</scope>
    <source>
        <strain evidence="6 7">JCM 13319</strain>
    </source>
</reference>
<dbReference type="PANTHER" id="PTHR30055">
    <property type="entry name" value="HTH-TYPE TRANSCRIPTIONAL REGULATOR RUTR"/>
    <property type="match status" value="1"/>
</dbReference>
<evidence type="ECO:0000256" key="1">
    <source>
        <dbReference type="ARBA" id="ARBA00023015"/>
    </source>
</evidence>
<keyword evidence="1" id="KW-0805">Transcription regulation</keyword>
<evidence type="ECO:0000259" key="5">
    <source>
        <dbReference type="PROSITE" id="PS50977"/>
    </source>
</evidence>
<dbReference type="Pfam" id="PF13305">
    <property type="entry name" value="TetR_C_33"/>
    <property type="match status" value="1"/>
</dbReference>
<dbReference type="Proteomes" id="UP001501791">
    <property type="component" value="Unassembled WGS sequence"/>
</dbReference>
<evidence type="ECO:0000256" key="4">
    <source>
        <dbReference type="PROSITE-ProRule" id="PRU00335"/>
    </source>
</evidence>
<dbReference type="Pfam" id="PF00440">
    <property type="entry name" value="TetR_N"/>
    <property type="match status" value="1"/>
</dbReference>
<dbReference type="InterPro" id="IPR050109">
    <property type="entry name" value="HTH-type_TetR-like_transc_reg"/>
</dbReference>
<evidence type="ECO:0000256" key="3">
    <source>
        <dbReference type="ARBA" id="ARBA00023163"/>
    </source>
</evidence>
<organism evidence="6 7">
    <name type="scientific">Brevibacterium picturae</name>
    <dbReference type="NCBI Taxonomy" id="260553"/>
    <lineage>
        <taxon>Bacteria</taxon>
        <taxon>Bacillati</taxon>
        <taxon>Actinomycetota</taxon>
        <taxon>Actinomycetes</taxon>
        <taxon>Micrococcales</taxon>
        <taxon>Brevibacteriaceae</taxon>
        <taxon>Brevibacterium</taxon>
    </lineage>
</organism>
<dbReference type="PANTHER" id="PTHR30055:SF220">
    <property type="entry name" value="TETR-FAMILY REGULATORY PROTEIN"/>
    <property type="match status" value="1"/>
</dbReference>